<name>B7QGQ8_IXOSC</name>
<organism>
    <name type="scientific">Ixodes scapularis</name>
    <name type="common">Black-legged tick</name>
    <name type="synonym">Deer tick</name>
    <dbReference type="NCBI Taxonomy" id="6945"/>
    <lineage>
        <taxon>Eukaryota</taxon>
        <taxon>Metazoa</taxon>
        <taxon>Ecdysozoa</taxon>
        <taxon>Arthropoda</taxon>
        <taxon>Chelicerata</taxon>
        <taxon>Arachnida</taxon>
        <taxon>Acari</taxon>
        <taxon>Parasitiformes</taxon>
        <taxon>Ixodida</taxon>
        <taxon>Ixodoidea</taxon>
        <taxon>Ixodidae</taxon>
        <taxon>Ixodinae</taxon>
        <taxon>Ixodes</taxon>
    </lineage>
</organism>
<dbReference type="OrthoDB" id="419333at2759"/>
<dbReference type="InParanoid" id="B7QGQ8"/>
<dbReference type="EMBL" id="ABJB010775836">
    <property type="status" value="NOT_ANNOTATED_CDS"/>
    <property type="molecule type" value="Genomic_DNA"/>
</dbReference>
<keyword evidence="3" id="KW-1185">Reference proteome</keyword>
<dbReference type="EMBL" id="DS933364">
    <property type="protein sequence ID" value="EEC18030.1"/>
    <property type="molecule type" value="Genomic_DNA"/>
</dbReference>
<dbReference type="Proteomes" id="UP000001555">
    <property type="component" value="Unassembled WGS sequence"/>
</dbReference>
<dbReference type="HOGENOM" id="CLU_028841_1_0_1"/>
<dbReference type="VEuPathDB" id="VectorBase:ISCP_001936"/>
<dbReference type="GO" id="GO:0005739">
    <property type="term" value="C:mitochondrion"/>
    <property type="evidence" value="ECO:0000318"/>
    <property type="project" value="GO_Central"/>
</dbReference>
<dbReference type="VEuPathDB" id="VectorBase:ISCI024849"/>
<gene>
    <name evidence="1" type="ORF">IscW_ISCW024849</name>
</gene>
<reference evidence="1 3" key="1">
    <citation type="submission" date="2008-03" db="EMBL/GenBank/DDBJ databases">
        <title>Annotation of Ixodes scapularis.</title>
        <authorList>
            <consortium name="Ixodes scapularis Genome Project Consortium"/>
            <person name="Caler E."/>
            <person name="Hannick L.I."/>
            <person name="Bidwell S."/>
            <person name="Joardar V."/>
            <person name="Thiagarajan M."/>
            <person name="Amedeo P."/>
            <person name="Galinsky K.J."/>
            <person name="Schobel S."/>
            <person name="Inman J."/>
            <person name="Hostetler J."/>
            <person name="Miller J."/>
            <person name="Hammond M."/>
            <person name="Megy K."/>
            <person name="Lawson D."/>
            <person name="Kodira C."/>
            <person name="Sutton G."/>
            <person name="Meyer J."/>
            <person name="Hill C.A."/>
            <person name="Birren B."/>
            <person name="Nene V."/>
            <person name="Collins F."/>
            <person name="Alarcon-Chaidez F."/>
            <person name="Wikel S."/>
            <person name="Strausberg R."/>
        </authorList>
    </citation>
    <scope>NUCLEOTIDE SEQUENCE [LARGE SCALE GENOMIC DNA]</scope>
    <source>
        <strain evidence="3">Wikel</strain>
        <strain evidence="1">Wikel colony</strain>
    </source>
</reference>
<evidence type="ECO:0000313" key="3">
    <source>
        <dbReference type="Proteomes" id="UP000001555"/>
    </source>
</evidence>
<evidence type="ECO:0000313" key="1">
    <source>
        <dbReference type="EMBL" id="EEC18030.1"/>
    </source>
</evidence>
<dbReference type="AlphaFoldDB" id="B7QGQ8"/>
<dbReference type="EnsemblMetazoa" id="ISCW024849-RA">
    <property type="protein sequence ID" value="ISCW024849-PA"/>
    <property type="gene ID" value="ISCW024849"/>
</dbReference>
<dbReference type="FunCoup" id="B7QGQ8">
    <property type="interactions" value="1077"/>
</dbReference>
<reference evidence="2" key="2">
    <citation type="submission" date="2020-05" db="UniProtKB">
        <authorList>
            <consortium name="EnsemblMetazoa"/>
        </authorList>
    </citation>
    <scope>IDENTIFICATION</scope>
    <source>
        <strain evidence="2">wikel</strain>
    </source>
</reference>
<dbReference type="VEuPathDB" id="VectorBase:ISCW024849"/>
<dbReference type="PaxDb" id="6945-B7QGQ8"/>
<dbReference type="PANTHER" id="PTHR31296">
    <property type="entry name" value="UPF0565 PROTEIN C2ORF69"/>
    <property type="match status" value="1"/>
</dbReference>
<protein>
    <submittedName>
        <fullName evidence="1 2">Uncharacterized protein</fullName>
    </submittedName>
</protein>
<sequence length="239" mass="27349">MLKHRDNRRYVQWNLEYMATLMGSHFPQGHCIVVRPRRLQFLTFSCYDNFVSGNDMGAPTHEFSVSGLEHFHKLLMNTAERLKSRTSKSWHAVGSAIQGKPLVLIGFSKGCVVLNQILYAIKALELNPDDDLCAFVGRIRQMYWLDGGHSGGSNTWVTKEVVLKAFAQLDIKVNIHVTPYQVLCNSRPWIGKEEKGFRETLKKLGMDVSRKLHYADEQPSLDMHFKLLEEFMPRAAPVL</sequence>
<accession>B7QGQ8</accession>
<proteinExistence type="predicted"/>
<dbReference type="Pfam" id="PF10561">
    <property type="entry name" value="C2orf69"/>
    <property type="match status" value="2"/>
</dbReference>
<dbReference type="PANTHER" id="PTHR31296:SF1">
    <property type="entry name" value="MITOCHONDRIAL PROTEIN C2ORF69"/>
    <property type="match status" value="1"/>
</dbReference>
<dbReference type="InterPro" id="IPR018881">
    <property type="entry name" value="C2orf69_mit"/>
</dbReference>
<evidence type="ECO:0000313" key="2">
    <source>
        <dbReference type="EnsemblMetazoa" id="ISCW024849-PA"/>
    </source>
</evidence>